<sequence length="266" mass="30440">MLRTWLVPATGGNHDCEEQTIDKADTITLWRPTGQAELDLVEASGWREWPPRLPDQPIFYPVLNRWYATKIAREWNVPADGVGYVTRFEVQREYMDRYEVHQVGGRDVLEYWIPAEELADLNAHLVGAITEEADYRGPVGDQEFTDAHHTLGRTLPAAWRTYLQGASWFRRGWITGEAYVWLNTPREMLELHHAWHESTDLHPGIAIIGGDGSREQLVLDLRSDPAPVLLVDITSSGWDNAIRQADDVDELIDRIEAGTFDYDFDD</sequence>
<reference evidence="1 2" key="1">
    <citation type="submission" date="2021-01" db="EMBL/GenBank/DDBJ databases">
        <title>Whole genome shotgun sequence of Verrucosispora gifhornensis NBRC 16317.</title>
        <authorList>
            <person name="Komaki H."/>
            <person name="Tamura T."/>
        </authorList>
    </citation>
    <scope>NUCLEOTIDE SEQUENCE [LARGE SCALE GENOMIC DNA]</scope>
    <source>
        <strain evidence="1 2">NBRC 16317</strain>
    </source>
</reference>
<organism evidence="1 2">
    <name type="scientific">Micromonospora gifhornensis</name>
    <dbReference type="NCBI Taxonomy" id="84594"/>
    <lineage>
        <taxon>Bacteria</taxon>
        <taxon>Bacillati</taxon>
        <taxon>Actinomycetota</taxon>
        <taxon>Actinomycetes</taxon>
        <taxon>Micromonosporales</taxon>
        <taxon>Micromonosporaceae</taxon>
        <taxon>Micromonospora</taxon>
    </lineage>
</organism>
<gene>
    <name evidence="1" type="ORF">Vgi01_60250</name>
</gene>
<keyword evidence="2" id="KW-1185">Reference proteome</keyword>
<dbReference type="InterPro" id="IPR037883">
    <property type="entry name" value="Knr4/Smi1-like_sf"/>
</dbReference>
<accession>A0ABQ4INF3</accession>
<proteinExistence type="predicted"/>
<evidence type="ECO:0000313" key="1">
    <source>
        <dbReference type="EMBL" id="GIJ19341.1"/>
    </source>
</evidence>
<name>A0ABQ4INF3_9ACTN</name>
<dbReference type="Proteomes" id="UP000647860">
    <property type="component" value="Unassembled WGS sequence"/>
</dbReference>
<dbReference type="EMBL" id="BOPA01000080">
    <property type="protein sequence ID" value="GIJ19341.1"/>
    <property type="molecule type" value="Genomic_DNA"/>
</dbReference>
<dbReference type="Gene3D" id="3.40.1580.10">
    <property type="entry name" value="SMI1/KNR4-like"/>
    <property type="match status" value="1"/>
</dbReference>
<evidence type="ECO:0000313" key="2">
    <source>
        <dbReference type="Proteomes" id="UP000647860"/>
    </source>
</evidence>
<comment type="caution">
    <text evidence="1">The sequence shown here is derived from an EMBL/GenBank/DDBJ whole genome shotgun (WGS) entry which is preliminary data.</text>
</comment>
<protein>
    <recommendedName>
        <fullName evidence="3">SMI1 / KNR4 family (SUKH-1)</fullName>
    </recommendedName>
</protein>
<evidence type="ECO:0008006" key="3">
    <source>
        <dbReference type="Google" id="ProtNLM"/>
    </source>
</evidence>
<dbReference type="SUPFAM" id="SSF160631">
    <property type="entry name" value="SMI1/KNR4-like"/>
    <property type="match status" value="1"/>
</dbReference>